<gene>
    <name evidence="1" type="ORF">VW23_009115</name>
</gene>
<reference evidence="1 2" key="1">
    <citation type="journal article" date="2015" name="Genome Announc.">
        <title>Genome Assemblies of Three Soil-Associated Devosia species: D. insulae, D. limi, and D. soli.</title>
        <authorList>
            <person name="Hassan Y.I."/>
            <person name="Lepp D."/>
            <person name="Zhou T."/>
        </authorList>
    </citation>
    <scope>NUCLEOTIDE SEQUENCE [LARGE SCALE GENOMIC DNA]</scope>
    <source>
        <strain evidence="1 2">DS-56</strain>
    </source>
</reference>
<dbReference type="OrthoDB" id="7950660at2"/>
<keyword evidence="2" id="KW-1185">Reference proteome</keyword>
<dbReference type="Proteomes" id="UP000095463">
    <property type="component" value="Unassembled WGS sequence"/>
</dbReference>
<protein>
    <submittedName>
        <fullName evidence="1">Uncharacterized protein</fullName>
    </submittedName>
</protein>
<evidence type="ECO:0000313" key="2">
    <source>
        <dbReference type="Proteomes" id="UP000095463"/>
    </source>
</evidence>
<sequence>MRLVKLDTPDGIIYINPEHVVAVVKGLRDTKVDTVSGVHVVKDSPEVVARLLGMEEIELDVTPKAVGWKA</sequence>
<dbReference type="RefSeq" id="WP_069907925.1">
    <property type="nucleotide sequence ID" value="NZ_LAJE02000044.1"/>
</dbReference>
<organism evidence="1 2">
    <name type="scientific">Devosia insulae DS-56</name>
    <dbReference type="NCBI Taxonomy" id="1116389"/>
    <lineage>
        <taxon>Bacteria</taxon>
        <taxon>Pseudomonadati</taxon>
        <taxon>Pseudomonadota</taxon>
        <taxon>Alphaproteobacteria</taxon>
        <taxon>Hyphomicrobiales</taxon>
        <taxon>Devosiaceae</taxon>
        <taxon>Devosia</taxon>
    </lineage>
</organism>
<proteinExistence type="predicted"/>
<dbReference type="EMBL" id="LAJE02000044">
    <property type="protein sequence ID" value="OEO32962.1"/>
    <property type="molecule type" value="Genomic_DNA"/>
</dbReference>
<comment type="caution">
    <text evidence="1">The sequence shown here is derived from an EMBL/GenBank/DDBJ whole genome shotgun (WGS) entry which is preliminary data.</text>
</comment>
<evidence type="ECO:0000313" key="1">
    <source>
        <dbReference type="EMBL" id="OEO32962.1"/>
    </source>
</evidence>
<accession>A0A1E5XWL2</accession>
<name>A0A1E5XWL2_9HYPH</name>
<dbReference type="AlphaFoldDB" id="A0A1E5XWL2"/>